<reference evidence="2 3" key="1">
    <citation type="submission" date="2021-01" db="EMBL/GenBank/DDBJ databases">
        <title>Genomic Encyclopedia of Type Strains, Phase IV (KMG-IV): sequencing the most valuable type-strain genomes for metagenomic binning, comparative biology and taxonomic classification.</title>
        <authorList>
            <person name="Goeker M."/>
        </authorList>
    </citation>
    <scope>NUCLEOTIDE SEQUENCE [LARGE SCALE GENOMIC DNA]</scope>
    <source>
        <strain evidence="2 3">DSM 25879</strain>
    </source>
</reference>
<keyword evidence="3" id="KW-1185">Reference proteome</keyword>
<dbReference type="Proteomes" id="UP000737402">
    <property type="component" value="Unassembled WGS sequence"/>
</dbReference>
<gene>
    <name evidence="2" type="ORF">JOC95_003035</name>
</gene>
<accession>A0ABS2P2I8</accession>
<keyword evidence="1" id="KW-1133">Transmembrane helix</keyword>
<organism evidence="2 3">
    <name type="scientific">Sutcliffiella tianshenii</name>
    <dbReference type="NCBI Taxonomy" id="1463404"/>
    <lineage>
        <taxon>Bacteria</taxon>
        <taxon>Bacillati</taxon>
        <taxon>Bacillota</taxon>
        <taxon>Bacilli</taxon>
        <taxon>Bacillales</taxon>
        <taxon>Bacillaceae</taxon>
        <taxon>Sutcliffiella</taxon>
    </lineage>
</organism>
<protein>
    <submittedName>
        <fullName evidence="2">Uncharacterized protein</fullName>
    </submittedName>
</protein>
<sequence length="192" mass="22245">MEQMLGWLVYYSDYFVLAILIGGAFYWLSFRKKVVVGIALIIVAIGVGYLQNEMKYTDFHEMTSGTIKDDSEIRSITIKVKDMESDSEKDSWKTIGQMTLEDEELVDRLLNDLKGLELKETNYSKYELNSKYIVEMLVVNEKDNLLVTDKLMFSIDKTHFSGYEIISDNDHLKTIEELVGSDRMEWYEGVEG</sequence>
<proteinExistence type="predicted"/>
<evidence type="ECO:0000313" key="3">
    <source>
        <dbReference type="Proteomes" id="UP000737402"/>
    </source>
</evidence>
<evidence type="ECO:0000256" key="1">
    <source>
        <dbReference type="SAM" id="Phobius"/>
    </source>
</evidence>
<keyword evidence="1" id="KW-0472">Membrane</keyword>
<comment type="caution">
    <text evidence="2">The sequence shown here is derived from an EMBL/GenBank/DDBJ whole genome shotgun (WGS) entry which is preliminary data.</text>
</comment>
<dbReference type="RefSeq" id="WP_204417862.1">
    <property type="nucleotide sequence ID" value="NZ_JAFBED010000006.1"/>
</dbReference>
<feature type="transmembrane region" description="Helical" evidence="1">
    <location>
        <begin position="7"/>
        <end position="28"/>
    </location>
</feature>
<feature type="transmembrane region" description="Helical" evidence="1">
    <location>
        <begin position="34"/>
        <end position="50"/>
    </location>
</feature>
<name>A0ABS2P2I8_9BACI</name>
<dbReference type="EMBL" id="JAFBED010000006">
    <property type="protein sequence ID" value="MBM7621162.1"/>
    <property type="molecule type" value="Genomic_DNA"/>
</dbReference>
<evidence type="ECO:0000313" key="2">
    <source>
        <dbReference type="EMBL" id="MBM7621162.1"/>
    </source>
</evidence>
<keyword evidence="1" id="KW-0812">Transmembrane</keyword>